<sequence>MKFFEELKRRNVFKETLAYLVVSWLLIQVATSILPIFNAPDWVLKSLTFFLAMGLPVWVFFSWAYQVTPEGLKKTGSKAHDQTIASATNKRLNIIILITLFIAIAVSFLNKTGPEPPSIVVENTKLISENTIAVLPFSDYSPGKDQAWFTDGMTDALITELSKISSLIVRPRTSVMQYKGATKTIHEIASELNVKHVIEGSAVKLKDSIRITARLISATDQNLWANNYDAEMKDVLLLHHTIARAITKEINIAISPADSARFKVPLLVNPGALEADLKGVKLAEESSTIEQLKEAVSYFKRAIQIDSTYADAYAHLSAAYSDYPYFCENTPMEALKLSEIPNKKALVFNPELPMAYLNKFHSLYFVQWNWNEALDILSKAESLARNDLNVLRYFVYYYVLSGKFSKAFEAIEKIGQISPNEPMFWTGKLFVQFHSRDLEGAIGTAEQGLKLFPSDNHLKELKMWSLSLSGRHKEAVEVARNMMADESRLNPTHRGEIGSVFARAGLRNEALQQLEIIQNLQLNYIDPVSLGLLYLGLGDHDMAMEYFEKGYEIHSGWMPFLKRAPPFDAIRGDERFQKLIQDLKFP</sequence>
<evidence type="ECO:0000256" key="2">
    <source>
        <dbReference type="ARBA" id="ARBA00022803"/>
    </source>
</evidence>
<protein>
    <recommendedName>
        <fullName evidence="6">FlgO domain-containing protein</fullName>
    </recommendedName>
</protein>
<reference evidence="4 5" key="1">
    <citation type="submission" date="2024-04" db="EMBL/GenBank/DDBJ databases">
        <title>whole genome sequencing of Lutimonas vermicola strain IMCC1616.</title>
        <authorList>
            <person name="Bae S.S."/>
        </authorList>
    </citation>
    <scope>NUCLEOTIDE SEQUENCE [LARGE SCALE GENOMIC DNA]</scope>
    <source>
        <strain evidence="4 5">IMCC1616</strain>
    </source>
</reference>
<keyword evidence="3" id="KW-1133">Transmembrane helix</keyword>
<dbReference type="InterPro" id="IPR019734">
    <property type="entry name" value="TPR_rpt"/>
</dbReference>
<dbReference type="Gene3D" id="3.40.50.10070">
    <property type="entry name" value="TolB, N-terminal domain"/>
    <property type="match status" value="1"/>
</dbReference>
<accession>A0ABU9KX87</accession>
<dbReference type="PANTHER" id="PTHR44943">
    <property type="entry name" value="CELLULOSE SYNTHASE OPERON PROTEIN C"/>
    <property type="match status" value="1"/>
</dbReference>
<keyword evidence="3" id="KW-0812">Transmembrane</keyword>
<gene>
    <name evidence="4" type="ORF">AABB81_02790</name>
</gene>
<dbReference type="Pfam" id="PF13181">
    <property type="entry name" value="TPR_8"/>
    <property type="match status" value="1"/>
</dbReference>
<evidence type="ECO:0000313" key="5">
    <source>
        <dbReference type="Proteomes" id="UP001474120"/>
    </source>
</evidence>
<evidence type="ECO:0008006" key="6">
    <source>
        <dbReference type="Google" id="ProtNLM"/>
    </source>
</evidence>
<dbReference type="SUPFAM" id="SSF48452">
    <property type="entry name" value="TPR-like"/>
    <property type="match status" value="2"/>
</dbReference>
<dbReference type="InterPro" id="IPR011990">
    <property type="entry name" value="TPR-like_helical_dom_sf"/>
</dbReference>
<feature type="transmembrane region" description="Helical" evidence="3">
    <location>
        <begin position="43"/>
        <end position="65"/>
    </location>
</feature>
<comment type="caution">
    <text evidence="4">The sequence shown here is derived from an EMBL/GenBank/DDBJ whole genome shotgun (WGS) entry which is preliminary data.</text>
</comment>
<dbReference type="Gene3D" id="1.25.40.10">
    <property type="entry name" value="Tetratricopeptide repeat domain"/>
    <property type="match status" value="2"/>
</dbReference>
<dbReference type="RefSeq" id="WP_342158444.1">
    <property type="nucleotide sequence ID" value="NZ_JBCDNA010000001.1"/>
</dbReference>
<dbReference type="EMBL" id="JBCDNA010000001">
    <property type="protein sequence ID" value="MEL4454806.1"/>
    <property type="molecule type" value="Genomic_DNA"/>
</dbReference>
<keyword evidence="5" id="KW-1185">Reference proteome</keyword>
<dbReference type="InterPro" id="IPR051685">
    <property type="entry name" value="Ycf3/AcsC/BcsC/TPR_MFPF"/>
</dbReference>
<dbReference type="PANTHER" id="PTHR44943:SF8">
    <property type="entry name" value="TPR REPEAT-CONTAINING PROTEIN MJ0263"/>
    <property type="match status" value="1"/>
</dbReference>
<name>A0ABU9KX87_9FLAO</name>
<dbReference type="Proteomes" id="UP001474120">
    <property type="component" value="Unassembled WGS sequence"/>
</dbReference>
<organism evidence="4 5">
    <name type="scientific">Lutimonas vermicola</name>
    <dbReference type="NCBI Taxonomy" id="414288"/>
    <lineage>
        <taxon>Bacteria</taxon>
        <taxon>Pseudomonadati</taxon>
        <taxon>Bacteroidota</taxon>
        <taxon>Flavobacteriia</taxon>
        <taxon>Flavobacteriales</taxon>
        <taxon>Flavobacteriaceae</taxon>
        <taxon>Lutimonas</taxon>
    </lineage>
</organism>
<evidence type="ECO:0000313" key="4">
    <source>
        <dbReference type="EMBL" id="MEL4454806.1"/>
    </source>
</evidence>
<evidence type="ECO:0000256" key="1">
    <source>
        <dbReference type="ARBA" id="ARBA00022737"/>
    </source>
</evidence>
<keyword evidence="1" id="KW-0677">Repeat</keyword>
<keyword evidence="2" id="KW-0802">TPR repeat</keyword>
<proteinExistence type="predicted"/>
<feature type="transmembrane region" description="Helical" evidence="3">
    <location>
        <begin position="92"/>
        <end position="109"/>
    </location>
</feature>
<feature type="transmembrane region" description="Helical" evidence="3">
    <location>
        <begin position="16"/>
        <end position="37"/>
    </location>
</feature>
<keyword evidence="3" id="KW-0472">Membrane</keyword>
<evidence type="ECO:0000256" key="3">
    <source>
        <dbReference type="SAM" id="Phobius"/>
    </source>
</evidence>